<evidence type="ECO:0000256" key="1">
    <source>
        <dbReference type="SAM" id="MobiDB-lite"/>
    </source>
</evidence>
<accession>A0AAE1S1X3</accession>
<evidence type="ECO:0000313" key="2">
    <source>
        <dbReference type="EMBL" id="KAK4361981.1"/>
    </source>
</evidence>
<dbReference type="Proteomes" id="UP001291623">
    <property type="component" value="Unassembled WGS sequence"/>
</dbReference>
<keyword evidence="3" id="KW-1185">Reference proteome</keyword>
<gene>
    <name evidence="2" type="ORF">RND71_017222</name>
</gene>
<proteinExistence type="predicted"/>
<dbReference type="AlphaFoldDB" id="A0AAE1S1X3"/>
<dbReference type="GO" id="GO:0010112">
    <property type="term" value="P:regulation of systemic acquired resistance"/>
    <property type="evidence" value="ECO:0007669"/>
    <property type="project" value="InterPro"/>
</dbReference>
<protein>
    <submittedName>
        <fullName evidence="2">Uncharacterized protein</fullName>
    </submittedName>
</protein>
<feature type="region of interest" description="Disordered" evidence="1">
    <location>
        <begin position="1"/>
        <end position="30"/>
    </location>
</feature>
<organism evidence="2 3">
    <name type="scientific">Anisodus tanguticus</name>
    <dbReference type="NCBI Taxonomy" id="243964"/>
    <lineage>
        <taxon>Eukaryota</taxon>
        <taxon>Viridiplantae</taxon>
        <taxon>Streptophyta</taxon>
        <taxon>Embryophyta</taxon>
        <taxon>Tracheophyta</taxon>
        <taxon>Spermatophyta</taxon>
        <taxon>Magnoliopsida</taxon>
        <taxon>eudicotyledons</taxon>
        <taxon>Gunneridae</taxon>
        <taxon>Pentapetalae</taxon>
        <taxon>asterids</taxon>
        <taxon>lamiids</taxon>
        <taxon>Solanales</taxon>
        <taxon>Solanaceae</taxon>
        <taxon>Solanoideae</taxon>
        <taxon>Hyoscyameae</taxon>
        <taxon>Anisodus</taxon>
    </lineage>
</organism>
<name>A0AAE1S1X3_9SOLA</name>
<evidence type="ECO:0000313" key="3">
    <source>
        <dbReference type="Proteomes" id="UP001291623"/>
    </source>
</evidence>
<dbReference type="PANTHER" id="PTHR35735:SF11">
    <property type="entry name" value="NIMIN2C PROTEIN"/>
    <property type="match status" value="1"/>
</dbReference>
<sequence>MDRQKKRKRTDNGDSNGRDQRETAVKEDTAVSEAEVDEFFSILRRMNMAMKYLQKNAQILPDIDDVASGQKRVVPRGDLDLNSLPESGY</sequence>
<feature type="compositionally biased region" description="Basic and acidic residues" evidence="1">
    <location>
        <begin position="10"/>
        <end position="29"/>
    </location>
</feature>
<dbReference type="EMBL" id="JAVYJV010000009">
    <property type="protein sequence ID" value="KAK4361981.1"/>
    <property type="molecule type" value="Genomic_DNA"/>
</dbReference>
<comment type="caution">
    <text evidence="2">The sequence shown here is derived from an EMBL/GenBank/DDBJ whole genome shotgun (WGS) entry which is preliminary data.</text>
</comment>
<reference evidence="2" key="1">
    <citation type="submission" date="2023-12" db="EMBL/GenBank/DDBJ databases">
        <title>Genome assembly of Anisodus tanguticus.</title>
        <authorList>
            <person name="Wang Y.-J."/>
        </authorList>
    </citation>
    <scope>NUCLEOTIDE SEQUENCE</scope>
    <source>
        <strain evidence="2">KB-2021</strain>
        <tissue evidence="2">Leaf</tissue>
    </source>
</reference>
<dbReference type="PANTHER" id="PTHR35735">
    <property type="entry name" value="PROTEIN NIM1-INTERACTING 2"/>
    <property type="match status" value="1"/>
</dbReference>
<dbReference type="InterPro" id="IPR034577">
    <property type="entry name" value="NIMIN-2"/>
</dbReference>